<evidence type="ECO:0000313" key="3">
    <source>
        <dbReference type="Proteomes" id="UP000222788"/>
    </source>
</evidence>
<evidence type="ECO:0000313" key="2">
    <source>
        <dbReference type="EMBL" id="PHH53189.1"/>
    </source>
</evidence>
<evidence type="ECO:0000256" key="1">
    <source>
        <dbReference type="SAM" id="Phobius"/>
    </source>
</evidence>
<dbReference type="Proteomes" id="UP000222788">
    <property type="component" value="Unassembled WGS sequence"/>
</dbReference>
<reference evidence="2 3" key="2">
    <citation type="journal article" date="2013" name="IMA Fungus">
        <title>IMA Genome-F 1: Ceratocystis fimbriata: Draft nuclear genome sequence for the plant pathogen, Ceratocystis fimbriata.</title>
        <authorList>
            <person name="Wilken P.M."/>
            <person name="Steenkamp E.T."/>
            <person name="Wingfield M.J."/>
            <person name="de Beer Z.W."/>
            <person name="Wingfield B.D."/>
        </authorList>
    </citation>
    <scope>NUCLEOTIDE SEQUENCE [LARGE SCALE GENOMIC DNA]</scope>
    <source>
        <strain evidence="2 3">CBS 114723</strain>
    </source>
</reference>
<proteinExistence type="predicted"/>
<gene>
    <name evidence="2" type="ORF">CFIMG_008275RA00001</name>
</gene>
<keyword evidence="1" id="KW-0812">Transmembrane</keyword>
<name>A0A2C5WWJ9_9PEZI</name>
<keyword evidence="1" id="KW-1133">Transmembrane helix</keyword>
<feature type="transmembrane region" description="Helical" evidence="1">
    <location>
        <begin position="60"/>
        <end position="82"/>
    </location>
</feature>
<sequence>MPVFACLSFVKQIKCMYHGIEGTVLFADGYGGLADGAMSEADKNAQTPDFKAGLELESNAGYSATTKIMLFVIFVAVAASYVRMRRQSSANTTYYNKD</sequence>
<dbReference type="EMBL" id="APWK03000049">
    <property type="protein sequence ID" value="PHH53189.1"/>
    <property type="molecule type" value="Genomic_DNA"/>
</dbReference>
<comment type="caution">
    <text evidence="2">The sequence shown here is derived from an EMBL/GenBank/DDBJ whole genome shotgun (WGS) entry which is preliminary data.</text>
</comment>
<keyword evidence="3" id="KW-1185">Reference proteome</keyword>
<organism evidence="2 3">
    <name type="scientific">Ceratocystis fimbriata CBS 114723</name>
    <dbReference type="NCBI Taxonomy" id="1035309"/>
    <lineage>
        <taxon>Eukaryota</taxon>
        <taxon>Fungi</taxon>
        <taxon>Dikarya</taxon>
        <taxon>Ascomycota</taxon>
        <taxon>Pezizomycotina</taxon>
        <taxon>Sordariomycetes</taxon>
        <taxon>Hypocreomycetidae</taxon>
        <taxon>Microascales</taxon>
        <taxon>Ceratocystidaceae</taxon>
        <taxon>Ceratocystis</taxon>
    </lineage>
</organism>
<keyword evidence="1" id="KW-0472">Membrane</keyword>
<accession>A0A2C5WWJ9</accession>
<protein>
    <submittedName>
        <fullName evidence="2">Uncharacterized protein</fullName>
    </submittedName>
</protein>
<dbReference type="AlphaFoldDB" id="A0A2C5WWJ9"/>
<reference evidence="2 3" key="1">
    <citation type="journal article" date="2013" name="Fungal Biol.">
        <title>Analysis of microsatellite markers in the genome of the plant pathogen Ceratocystis fimbriata.</title>
        <authorList>
            <person name="Simpson M.C."/>
            <person name="Wilken P.M."/>
            <person name="Coetzee M.P."/>
            <person name="Wingfield M.J."/>
            <person name="Wingfield B.D."/>
        </authorList>
    </citation>
    <scope>NUCLEOTIDE SEQUENCE [LARGE SCALE GENOMIC DNA]</scope>
    <source>
        <strain evidence="2 3">CBS 114723</strain>
    </source>
</reference>